<dbReference type="Proteomes" id="UP000326994">
    <property type="component" value="Unassembled WGS sequence"/>
</dbReference>
<evidence type="ECO:0000313" key="4">
    <source>
        <dbReference type="Proteomes" id="UP000326994"/>
    </source>
</evidence>
<sequence length="520" mass="59845">MLSFVDCAKKGRPSGGVRDSIPPIITRSFPENFTTSFSENEIRITFDEYVKLKDINKELIISPPLKYPPIITPTNVSKTVRIKILDTLRENTTYSFNFGNSILDNNEGNIFPNYKYVISTGTFIDSLKLKGTVTDALLAETKNPTAILLYEIDENYNDSIIFNEKPNYITTTINESNNFELTNIKEGVYQLIALKETTNNYTFQPDTDKIAFYPTPISIPTDSTFELKLFKEIVAFKPSRPKLESKNRISFGYNGNGDSLQIKLLSEMPKEFESIVLKQQNKDTLNYWFKPEVTQDSLVFETKHKTQRDTFTVRMRELFADSIQLTPKFVGAVAQRDTLEIQSSTPLIKLNDSLISIINKDSLAVAFTSRIHRKTNNAQIIFPKTEEDNYSVTMLKGALVDFFQNESDSIVFKQVVKPVSDFSTLTLNLVNVDEYPIIAQLVNEKFEVIDKIYLTENKPIYFEYIKPGNYFIRLLFDSNNNKKWDTGNFLLKTAPEKVVYYPTKIELRPNWSWNETFILE</sequence>
<dbReference type="Pfam" id="PF13205">
    <property type="entry name" value="Big_5"/>
    <property type="match status" value="1"/>
</dbReference>
<name>A0A5J4FX63_9FLAO</name>
<dbReference type="RefSeq" id="WP_151892619.1">
    <property type="nucleotide sequence ID" value="NZ_BKCF01000001.1"/>
</dbReference>
<evidence type="ECO:0000256" key="1">
    <source>
        <dbReference type="ARBA" id="ARBA00022729"/>
    </source>
</evidence>
<protein>
    <recommendedName>
        <fullName evidence="2">SbsA Ig-like domain-containing protein</fullName>
    </recommendedName>
</protein>
<dbReference type="EMBL" id="BKCF01000001">
    <property type="protein sequence ID" value="GEQ84669.1"/>
    <property type="molecule type" value="Genomic_DNA"/>
</dbReference>
<keyword evidence="1" id="KW-0732">Signal</keyword>
<organism evidence="3 4">
    <name type="scientific">Patiriisocius marinistellae</name>
    <dbReference type="NCBI Taxonomy" id="2494560"/>
    <lineage>
        <taxon>Bacteria</taxon>
        <taxon>Pseudomonadati</taxon>
        <taxon>Bacteroidota</taxon>
        <taxon>Flavobacteriia</taxon>
        <taxon>Flavobacteriales</taxon>
        <taxon>Flavobacteriaceae</taxon>
        <taxon>Patiriisocius</taxon>
    </lineage>
</organism>
<dbReference type="AlphaFoldDB" id="A0A5J4FX63"/>
<comment type="caution">
    <text evidence="3">The sequence shown here is derived from an EMBL/GenBank/DDBJ whole genome shotgun (WGS) entry which is preliminary data.</text>
</comment>
<feature type="domain" description="SbsA Ig-like" evidence="2">
    <location>
        <begin position="19"/>
        <end position="116"/>
    </location>
</feature>
<dbReference type="OrthoDB" id="9809989at2"/>
<evidence type="ECO:0000259" key="2">
    <source>
        <dbReference type="Pfam" id="PF13205"/>
    </source>
</evidence>
<accession>A0A5J4FX63</accession>
<proteinExistence type="predicted"/>
<reference evidence="3 4" key="1">
    <citation type="submission" date="2019-08" db="EMBL/GenBank/DDBJ databases">
        <title>Ulvibacter marinistellae sp. nov., isolated from a starfish, Patiria pectinifera.</title>
        <authorList>
            <person name="Kawano K."/>
            <person name="Ushijima N."/>
            <person name="Kihara M."/>
            <person name="Itoh H."/>
        </authorList>
    </citation>
    <scope>NUCLEOTIDE SEQUENCE [LARGE SCALE GENOMIC DNA]</scope>
    <source>
        <strain evidence="3 4">KK4</strain>
    </source>
</reference>
<evidence type="ECO:0000313" key="3">
    <source>
        <dbReference type="EMBL" id="GEQ84669.1"/>
    </source>
</evidence>
<keyword evidence="4" id="KW-1185">Reference proteome</keyword>
<gene>
    <name evidence="3" type="ORF">ULMS_01770</name>
</gene>
<dbReference type="InterPro" id="IPR032812">
    <property type="entry name" value="SbsA_Ig"/>
</dbReference>